<dbReference type="Proteomes" id="UP001447188">
    <property type="component" value="Unassembled WGS sequence"/>
</dbReference>
<dbReference type="InterPro" id="IPR016024">
    <property type="entry name" value="ARM-type_fold"/>
</dbReference>
<keyword evidence="5" id="KW-1185">Reference proteome</keyword>
<evidence type="ECO:0000256" key="2">
    <source>
        <dbReference type="ARBA" id="ARBA00025079"/>
    </source>
</evidence>
<protein>
    <submittedName>
        <fullName evidence="4">Serine/threonine-protein kinase tel1</fullName>
        <ecNumber evidence="4">2.7.11.1</ecNumber>
    </submittedName>
</protein>
<comment type="caution">
    <text evidence="4">The sequence shown here is derived from an EMBL/GenBank/DDBJ whole genome shotgun (WGS) entry which is preliminary data.</text>
</comment>
<comment type="subunit">
    <text evidence="1">Associates with DNA double-strand breaks.</text>
</comment>
<accession>A0ABR3GXZ8</accession>
<dbReference type="SUPFAM" id="SSF48371">
    <property type="entry name" value="ARM repeat"/>
    <property type="match status" value="1"/>
</dbReference>
<keyword evidence="4" id="KW-0418">Kinase</keyword>
<evidence type="ECO:0000313" key="4">
    <source>
        <dbReference type="EMBL" id="KAL0640814.1"/>
    </source>
</evidence>
<gene>
    <name evidence="4" type="primary">TEL1_1</name>
    <name evidence="4" type="ORF">Q9L58_000121</name>
</gene>
<proteinExistence type="predicted"/>
<dbReference type="GO" id="GO:0004674">
    <property type="term" value="F:protein serine/threonine kinase activity"/>
    <property type="evidence" value="ECO:0007669"/>
    <property type="project" value="UniProtKB-EC"/>
</dbReference>
<reference evidence="4 5" key="1">
    <citation type="submission" date="2024-02" db="EMBL/GenBank/DDBJ databases">
        <title>Discinaceae phylogenomics.</title>
        <authorList>
            <person name="Dirks A.C."/>
            <person name="James T.Y."/>
        </authorList>
    </citation>
    <scope>NUCLEOTIDE SEQUENCE [LARGE SCALE GENOMIC DNA]</scope>
    <source>
        <strain evidence="4 5">ACD0624</strain>
    </source>
</reference>
<comment type="function">
    <text evidence="2">Serine/threonine protein kinase which activates checkpoint signaling upon genotoxic stresses such as ionizing radiation (IR), ultraviolet light (UV), or DNA replication stalling, thereby acting as a DNA damage sensor. Recognizes the substrate consensus sequence [ST]-Q. Phosphorylates histone H2A to form H2AS128ph (gamma-H2A) at sites of DNA damage, involved in the regulation of DNA damage response mechanism. Required for the control of telomere length and genome stability.</text>
</comment>
<dbReference type="SMART" id="SM01342">
    <property type="entry name" value="TAN"/>
    <property type="match status" value="1"/>
</dbReference>
<keyword evidence="4" id="KW-0808">Transferase</keyword>
<dbReference type="Pfam" id="PF11640">
    <property type="entry name" value="TAN"/>
    <property type="match status" value="1"/>
</dbReference>
<sequence length="485" mass="54366">MRLFSKISIDPNRKYLNDKGFHKMFEAIFRAAIKEKTLYARQQKESLRKTIGNRLSLCGSVFRLAVELGVKHIKSKTFKAVYKHIVDILPQAGEGLCEPISLDYIKALRVCLEYAPHTEHLPGEDWEMIATFCCTHVESQLGLLGDGDENKDSDEDMDSREVLHVGNSRPNLVRDTSSTSRISSPSPQVASVKLNHNSQELLLCLQILLRTPNAPVVRNSEMTCKTILGFLTSQGTVTNGHQAALSTLNSILETITTNNLALSTKIAEDIIPVISKIWGSKLVAIQEQMIITLIYIQPYLRKIICSPGSQARNLRRKLEALSEVIFGEYTARAERDQFQLDDLVFPNPCKTLDAETTPLGLPAYCLRNDAPPRIEQQWIVPYLIAMIIDTLDRADSGTISRNRLDQQSSSKRRKVSKHFDELLRNVKSTILSPKICALQTLPFLISGSRRNMDQEEFSSVVANLLSTCSDDNPVISSWAILSIAR</sequence>
<evidence type="ECO:0000256" key="1">
    <source>
        <dbReference type="ARBA" id="ARBA00011370"/>
    </source>
</evidence>
<dbReference type="InterPro" id="IPR021668">
    <property type="entry name" value="TAN"/>
</dbReference>
<feature type="domain" description="Telomere-length maintenance and DNA damage repair" evidence="3">
    <location>
        <begin position="1"/>
        <end position="128"/>
    </location>
</feature>
<evidence type="ECO:0000259" key="3">
    <source>
        <dbReference type="SMART" id="SM01342"/>
    </source>
</evidence>
<evidence type="ECO:0000313" key="5">
    <source>
        <dbReference type="Proteomes" id="UP001447188"/>
    </source>
</evidence>
<dbReference type="EMBL" id="JBBBZM010000001">
    <property type="protein sequence ID" value="KAL0640814.1"/>
    <property type="molecule type" value="Genomic_DNA"/>
</dbReference>
<name>A0ABR3GXZ8_9PEZI</name>
<dbReference type="EC" id="2.7.11.1" evidence="4"/>
<organism evidence="4 5">
    <name type="scientific">Discina gigas</name>
    <dbReference type="NCBI Taxonomy" id="1032678"/>
    <lineage>
        <taxon>Eukaryota</taxon>
        <taxon>Fungi</taxon>
        <taxon>Dikarya</taxon>
        <taxon>Ascomycota</taxon>
        <taxon>Pezizomycotina</taxon>
        <taxon>Pezizomycetes</taxon>
        <taxon>Pezizales</taxon>
        <taxon>Discinaceae</taxon>
        <taxon>Discina</taxon>
    </lineage>
</organism>